<evidence type="ECO:0000256" key="8">
    <source>
        <dbReference type="SAM" id="Phobius"/>
    </source>
</evidence>
<dbReference type="GO" id="GO:0005886">
    <property type="term" value="C:plasma membrane"/>
    <property type="evidence" value="ECO:0007669"/>
    <property type="project" value="UniProtKB-SubCell"/>
</dbReference>
<feature type="transmembrane region" description="Helical" evidence="8">
    <location>
        <begin position="178"/>
        <end position="196"/>
    </location>
</feature>
<organism evidence="9 10">
    <name type="scientific">Plectus sambesii</name>
    <dbReference type="NCBI Taxonomy" id="2011161"/>
    <lineage>
        <taxon>Eukaryota</taxon>
        <taxon>Metazoa</taxon>
        <taxon>Ecdysozoa</taxon>
        <taxon>Nematoda</taxon>
        <taxon>Chromadorea</taxon>
        <taxon>Plectida</taxon>
        <taxon>Plectina</taxon>
        <taxon>Plectoidea</taxon>
        <taxon>Plectidae</taxon>
        <taxon>Plectus</taxon>
    </lineage>
</organism>
<keyword evidence="5 8" id="KW-0472">Membrane</keyword>
<keyword evidence="9" id="KW-1185">Reference proteome</keyword>
<keyword evidence="3 8" id="KW-0812">Transmembrane</keyword>
<dbReference type="PANTHER" id="PTHR42643:SF24">
    <property type="entry name" value="IONOTROPIC RECEPTOR 60A"/>
    <property type="match status" value="1"/>
</dbReference>
<keyword evidence="7" id="KW-0325">Glycoprotein</keyword>
<evidence type="ECO:0000256" key="7">
    <source>
        <dbReference type="ARBA" id="ARBA00023180"/>
    </source>
</evidence>
<evidence type="ECO:0000313" key="9">
    <source>
        <dbReference type="Proteomes" id="UP000887566"/>
    </source>
</evidence>
<evidence type="ECO:0000256" key="1">
    <source>
        <dbReference type="ARBA" id="ARBA00004651"/>
    </source>
</evidence>
<proteinExistence type="predicted"/>
<dbReference type="Gene3D" id="3.40.190.10">
    <property type="entry name" value="Periplasmic binding protein-like II"/>
    <property type="match status" value="2"/>
</dbReference>
<evidence type="ECO:0000256" key="3">
    <source>
        <dbReference type="ARBA" id="ARBA00022692"/>
    </source>
</evidence>
<protein>
    <submittedName>
        <fullName evidence="10">Uncharacterized protein</fullName>
    </submittedName>
</protein>
<accession>A0A914V7Z3</accession>
<comment type="subcellular location">
    <subcellularLocation>
        <location evidence="1">Cell membrane</location>
        <topology evidence="1">Multi-pass membrane protein</topology>
    </subcellularLocation>
</comment>
<sequence>MPFEDINGLLAKVQSGAYQVVLDGNSMSRTNMIKQSQTEVYTKLKVELFGPKGDQFRKVKYIKGLDGCVDFVKKNAGYVFFGPRDALDVKALTDCDVTVLPKGLLPVEFSIPLQKNSPYATIFSEKIRELHERGFIAKWLNDYKVKKAASAENRILKCDTAKDRRQSKDRLTLDQSQGAFWVLLIGVGVSAAAFGIERLFGLTQLL</sequence>
<dbReference type="Proteomes" id="UP000887566">
    <property type="component" value="Unplaced"/>
</dbReference>
<evidence type="ECO:0000256" key="6">
    <source>
        <dbReference type="ARBA" id="ARBA00023170"/>
    </source>
</evidence>
<evidence type="ECO:0000256" key="4">
    <source>
        <dbReference type="ARBA" id="ARBA00022989"/>
    </source>
</evidence>
<dbReference type="SUPFAM" id="SSF53850">
    <property type="entry name" value="Periplasmic binding protein-like II"/>
    <property type="match status" value="1"/>
</dbReference>
<dbReference type="InterPro" id="IPR052192">
    <property type="entry name" value="Insect_Ionotropic_Sensory_Rcpt"/>
</dbReference>
<reference evidence="10" key="1">
    <citation type="submission" date="2022-11" db="UniProtKB">
        <authorList>
            <consortium name="WormBaseParasite"/>
        </authorList>
    </citation>
    <scope>IDENTIFICATION</scope>
</reference>
<dbReference type="WBParaSite" id="PSAMB.scaffold15554size1543.g36576.t1">
    <property type="protein sequence ID" value="PSAMB.scaffold15554size1543.g36576.t1"/>
    <property type="gene ID" value="PSAMB.scaffold15554size1543.g36576"/>
</dbReference>
<name>A0A914V7Z3_9BILA</name>
<evidence type="ECO:0000313" key="10">
    <source>
        <dbReference type="WBParaSite" id="PSAMB.scaffold15554size1543.g36576.t1"/>
    </source>
</evidence>
<keyword evidence="2" id="KW-1003">Cell membrane</keyword>
<evidence type="ECO:0000256" key="2">
    <source>
        <dbReference type="ARBA" id="ARBA00022475"/>
    </source>
</evidence>
<keyword evidence="4 8" id="KW-1133">Transmembrane helix</keyword>
<evidence type="ECO:0000256" key="5">
    <source>
        <dbReference type="ARBA" id="ARBA00023136"/>
    </source>
</evidence>
<dbReference type="PANTHER" id="PTHR42643">
    <property type="entry name" value="IONOTROPIC RECEPTOR 20A-RELATED"/>
    <property type="match status" value="1"/>
</dbReference>
<dbReference type="AlphaFoldDB" id="A0A914V7Z3"/>
<keyword evidence="6" id="KW-0675">Receptor</keyword>